<gene>
    <name evidence="1" type="ORF">ACFQPS_18310</name>
</gene>
<dbReference type="EMBL" id="JBHTCM010000026">
    <property type="protein sequence ID" value="MFC7335127.1"/>
    <property type="molecule type" value="Genomic_DNA"/>
</dbReference>
<accession>A0ABW2KYS2</accession>
<dbReference type="Proteomes" id="UP001596456">
    <property type="component" value="Unassembled WGS sequence"/>
</dbReference>
<name>A0ABW2KYS2_9PROT</name>
<reference evidence="2" key="1">
    <citation type="journal article" date="2019" name="Int. J. Syst. Evol. Microbiol.">
        <title>The Global Catalogue of Microorganisms (GCM) 10K type strain sequencing project: providing services to taxonomists for standard genome sequencing and annotation.</title>
        <authorList>
            <consortium name="The Broad Institute Genomics Platform"/>
            <consortium name="The Broad Institute Genome Sequencing Center for Infectious Disease"/>
            <person name="Wu L."/>
            <person name="Ma J."/>
        </authorList>
    </citation>
    <scope>NUCLEOTIDE SEQUENCE [LARGE SCALE GENOMIC DNA]</scope>
    <source>
        <strain evidence="2">CGMCC 1.16275</strain>
    </source>
</reference>
<comment type="caution">
    <text evidence="1">The sequence shown here is derived from an EMBL/GenBank/DDBJ whole genome shotgun (WGS) entry which is preliminary data.</text>
</comment>
<organism evidence="1 2">
    <name type="scientific">Rhodocista pekingensis</name>
    <dbReference type="NCBI Taxonomy" id="201185"/>
    <lineage>
        <taxon>Bacteria</taxon>
        <taxon>Pseudomonadati</taxon>
        <taxon>Pseudomonadota</taxon>
        <taxon>Alphaproteobacteria</taxon>
        <taxon>Rhodospirillales</taxon>
        <taxon>Azospirillaceae</taxon>
        <taxon>Rhodocista</taxon>
    </lineage>
</organism>
<evidence type="ECO:0000313" key="2">
    <source>
        <dbReference type="Proteomes" id="UP001596456"/>
    </source>
</evidence>
<protein>
    <submittedName>
        <fullName evidence="1">Uncharacterized protein</fullName>
    </submittedName>
</protein>
<proteinExistence type="predicted"/>
<evidence type="ECO:0000313" key="1">
    <source>
        <dbReference type="EMBL" id="MFC7335127.1"/>
    </source>
</evidence>
<dbReference type="RefSeq" id="WP_377360665.1">
    <property type="nucleotide sequence ID" value="NZ_JBHTCM010000026.1"/>
</dbReference>
<keyword evidence="2" id="KW-1185">Reference proteome</keyword>
<sequence>MSSEPAPPPPAGQPAVTHFAFSHRALTLEGVTFTLSPRSRQPVMQIAMGDIKGTIDLARIAETFQIAVGSADDRLLKIVERSLRHVHQIRNGDRIPNEILDGTASWPIEDRHRRLAALKVADMVIRQILGGAQAELPGDDATDQVRSRIKEAAGDVAEKIGLPRSRDWEALDRIETLTNEMAFIEALRDYWNPLFDMPRKLRDVQKANRRDRDLSDQLGSALSLIKAPVAQIRAIFDDIDRTIADPVAAFSRYEQTLKVLRARRDSLHFETLRWGEVPGTWRALRTDDDAGVVQASRLYRFLVQNYMRTTAWVGAG</sequence>